<name>A0A1Q3EP60_LENED</name>
<comment type="caution">
    <text evidence="3">The sequence shown here is derived from an EMBL/GenBank/DDBJ whole genome shotgun (WGS) entry which is preliminary data.</text>
</comment>
<accession>A0A1Q3EP60</accession>
<protein>
    <recommendedName>
        <fullName evidence="2">F-box domain-containing protein</fullName>
    </recommendedName>
</protein>
<dbReference type="InterPro" id="IPR001810">
    <property type="entry name" value="F-box_dom"/>
</dbReference>
<dbReference type="Gene3D" id="1.20.1280.50">
    <property type="match status" value="1"/>
</dbReference>
<dbReference type="Proteomes" id="UP000188533">
    <property type="component" value="Unassembled WGS sequence"/>
</dbReference>
<dbReference type="Gene3D" id="3.80.10.10">
    <property type="entry name" value="Ribonuclease Inhibitor"/>
    <property type="match status" value="1"/>
</dbReference>
<evidence type="ECO:0000313" key="4">
    <source>
        <dbReference type="Proteomes" id="UP000188533"/>
    </source>
</evidence>
<gene>
    <name evidence="3" type="ORF">LENED_011110</name>
</gene>
<feature type="coiled-coil region" evidence="1">
    <location>
        <begin position="28"/>
        <end position="55"/>
    </location>
</feature>
<dbReference type="STRING" id="5353.A0A1Q3EP60"/>
<reference evidence="3 4" key="1">
    <citation type="submission" date="2016-08" db="EMBL/GenBank/DDBJ databases">
        <authorList>
            <consortium name="Lentinula edodes genome sequencing consortium"/>
            <person name="Sakamoto Y."/>
            <person name="Nakade K."/>
            <person name="Sato S."/>
            <person name="Yoshida Y."/>
            <person name="Miyazaki K."/>
            <person name="Natsume S."/>
            <person name="Konno N."/>
        </authorList>
    </citation>
    <scope>NUCLEOTIDE SEQUENCE [LARGE SCALE GENOMIC DNA]</scope>
    <source>
        <strain evidence="3 4">NBRC 111202</strain>
    </source>
</reference>
<evidence type="ECO:0000256" key="1">
    <source>
        <dbReference type="SAM" id="Coils"/>
    </source>
</evidence>
<organism evidence="3 4">
    <name type="scientific">Lentinula edodes</name>
    <name type="common">Shiitake mushroom</name>
    <name type="synonym">Lentinus edodes</name>
    <dbReference type="NCBI Taxonomy" id="5353"/>
    <lineage>
        <taxon>Eukaryota</taxon>
        <taxon>Fungi</taxon>
        <taxon>Dikarya</taxon>
        <taxon>Basidiomycota</taxon>
        <taxon>Agaricomycotina</taxon>
        <taxon>Agaricomycetes</taxon>
        <taxon>Agaricomycetidae</taxon>
        <taxon>Agaricales</taxon>
        <taxon>Marasmiineae</taxon>
        <taxon>Omphalotaceae</taxon>
        <taxon>Lentinula</taxon>
    </lineage>
</organism>
<keyword evidence="1" id="KW-0175">Coiled coil</keyword>
<evidence type="ECO:0000313" key="3">
    <source>
        <dbReference type="EMBL" id="GAW08992.1"/>
    </source>
</evidence>
<sequence length="529" mass="60288">MAHYLSQTQIQGPVWLSPVDKAILQSHVTTAETEIKNLDSQIEKLTRDKDTQIASLAFIKNILTPVRRIPNEILSEIFEFVCHPDKGEFYAQFDTVRRTTVLSQVCAVWRRVAHDTSRIWSRLCLSIPENRGLFKREGQWVVEWLSRSRELPLELYLDFPRDNYEWVIEEEEELTTYSDDKSLVQGIRGLLNQILGHYPYLNRIRSLVLSGDPLFFTPLFLLPSLSLQGLERACMQMTDYFHGIQPAIKNFLLGSKLRYVEIVDSYLESYLETFMLPAEQLVDLQIVTTGSDSDFDPCVYADFLRRCSSLVRLDINPPSCSKYNSPSTARVSLPMLKSLSFIFHPSYDDEFPGVSILHILAVPLLEEMTLDVQRIELLDLATDMTALQGNSPTPNLKSLTLEMGRMHNDPDDLTSALALFPTITSLRLNGILFDMNPLFKAMTSTQSNVNFVLLPRIVNLELECRRDTAYPSELISMILSRSSIADAGLVSVLQSVSILQAHYMEKTDEDLTRIAELPDSVIYSELRDD</sequence>
<evidence type="ECO:0000259" key="2">
    <source>
        <dbReference type="Pfam" id="PF12937"/>
    </source>
</evidence>
<dbReference type="AlphaFoldDB" id="A0A1Q3EP60"/>
<keyword evidence="4" id="KW-1185">Reference proteome</keyword>
<dbReference type="EMBL" id="BDGU01000888">
    <property type="protein sequence ID" value="GAW08992.1"/>
    <property type="molecule type" value="Genomic_DNA"/>
</dbReference>
<proteinExistence type="predicted"/>
<feature type="domain" description="F-box" evidence="2">
    <location>
        <begin position="68"/>
        <end position="126"/>
    </location>
</feature>
<dbReference type="InterPro" id="IPR032675">
    <property type="entry name" value="LRR_dom_sf"/>
</dbReference>
<reference evidence="3 4" key="2">
    <citation type="submission" date="2017-02" db="EMBL/GenBank/DDBJ databases">
        <title>A genome survey and senescence transcriptome analysis in Lentinula edodes.</title>
        <authorList>
            <person name="Sakamoto Y."/>
            <person name="Nakade K."/>
            <person name="Sato S."/>
            <person name="Yoshida Y."/>
            <person name="Miyazaki K."/>
            <person name="Natsume S."/>
            <person name="Konno N."/>
        </authorList>
    </citation>
    <scope>NUCLEOTIDE SEQUENCE [LARGE SCALE GENOMIC DNA]</scope>
    <source>
        <strain evidence="3 4">NBRC 111202</strain>
    </source>
</reference>
<dbReference type="Pfam" id="PF12937">
    <property type="entry name" value="F-box-like"/>
    <property type="match status" value="1"/>
</dbReference>